<dbReference type="PANTHER" id="PTHR43884">
    <property type="entry name" value="ACYL-COA DEHYDROGENASE"/>
    <property type="match status" value="1"/>
</dbReference>
<evidence type="ECO:0000256" key="12">
    <source>
        <dbReference type="ARBA" id="ARBA00048445"/>
    </source>
</evidence>
<evidence type="ECO:0000256" key="8">
    <source>
        <dbReference type="ARBA" id="ARBA00034317"/>
    </source>
</evidence>
<comment type="similarity">
    <text evidence="8">Belongs to the DszC flavin monooxygenase family.</text>
</comment>
<dbReference type="InterPro" id="IPR046373">
    <property type="entry name" value="Acyl-CoA_Oxase/DH_mid-dom_sf"/>
</dbReference>
<keyword evidence="18" id="KW-1185">Reference proteome</keyword>
<keyword evidence="6" id="KW-0503">Monooxygenase</keyword>
<evidence type="ECO:0000256" key="11">
    <source>
        <dbReference type="ARBA" id="ARBA00047859"/>
    </source>
</evidence>
<evidence type="ECO:0000259" key="14">
    <source>
        <dbReference type="Pfam" id="PF02770"/>
    </source>
</evidence>
<comment type="subcellular location">
    <subcellularLocation>
        <location evidence="1">Cytoplasm</location>
    </subcellularLocation>
</comment>
<dbReference type="SUPFAM" id="SSF47203">
    <property type="entry name" value="Acyl-CoA dehydrogenase C-terminal domain-like"/>
    <property type="match status" value="1"/>
</dbReference>
<comment type="pathway">
    <text evidence="7">Sulfur metabolism; dibenzothiophene degradation.</text>
</comment>
<sequence length="407" mass="43836">MSAATISAPRPTDDELLARFRPVFERIGEHAAERERNRRLPYEEVRALRDAGFGAIRLPPEHGGLGASIPQLFLLLIELAAAESNLPQALRVHFSFAEELLSEPDSSRRRQWLSRIGSGALVGNAHSERGNPRGTFATTLRSADGKLLLNGTKFYSTGALFADYIVTFSTDGNGDIVRLVVDAGAPGVVREDDWRGFGQRLTASGTTRFTEVEVDPADIRHTLGPDESIPRHGFLQLVQLAGLAGIAHRASADTAEYVRRRKRTFSHGNADLVRDDPLVQQVVGRVDSAAHAARAIVLSAATALEAAAADPDDAELAGSADIAIYRAQVTVIDLVLGATTALFDVGGASIVDEELRLDRHWRNARTLAVHNPVIYKQRLVGDYVLNGTLPTLLPSVGTVDSKPPGDG</sequence>
<dbReference type="InterPro" id="IPR037069">
    <property type="entry name" value="AcylCoA_DH/ox_N_sf"/>
</dbReference>
<feature type="domain" description="Acyl-CoA dehydrogenase C-terminal" evidence="16">
    <location>
        <begin position="244"/>
        <end position="371"/>
    </location>
</feature>
<evidence type="ECO:0000256" key="3">
    <source>
        <dbReference type="ARBA" id="ARBA00022643"/>
    </source>
</evidence>
<evidence type="ECO:0000256" key="4">
    <source>
        <dbReference type="ARBA" id="ARBA00022741"/>
    </source>
</evidence>
<dbReference type="EC" id="1.14.14.21" evidence="9"/>
<evidence type="ECO:0000256" key="13">
    <source>
        <dbReference type="ARBA" id="ARBA00049456"/>
    </source>
</evidence>
<dbReference type="PANTHER" id="PTHR43884:SF12">
    <property type="entry name" value="ISOVALERYL-COA DEHYDROGENASE, MITOCHONDRIAL-RELATED"/>
    <property type="match status" value="1"/>
</dbReference>
<evidence type="ECO:0000256" key="10">
    <source>
        <dbReference type="ARBA" id="ARBA00034345"/>
    </source>
</evidence>
<dbReference type="InterPro" id="IPR006091">
    <property type="entry name" value="Acyl-CoA_Oxase/DH_mid-dom"/>
</dbReference>
<comment type="catalytic activity">
    <reaction evidence="13">
        <text>dibenzothiophene + 2 FMNH2 + 2 O2 = dibenzothiophene 5,5-dioxide + 2 FMN + 2 H2O + 2 H(+)</text>
        <dbReference type="Rhea" id="RHEA:49072"/>
        <dbReference type="ChEBI" id="CHEBI:15377"/>
        <dbReference type="ChEBI" id="CHEBI:15378"/>
        <dbReference type="ChEBI" id="CHEBI:15379"/>
        <dbReference type="ChEBI" id="CHEBI:23681"/>
        <dbReference type="ChEBI" id="CHEBI:57618"/>
        <dbReference type="ChEBI" id="CHEBI:58210"/>
        <dbReference type="ChEBI" id="CHEBI:90356"/>
        <dbReference type="EC" id="1.14.14.21"/>
    </reaction>
</comment>
<keyword evidence="3" id="KW-0288">FMN</keyword>
<dbReference type="RefSeq" id="WP_344679392.1">
    <property type="nucleotide sequence ID" value="NZ_BAAAUX010000011.1"/>
</dbReference>
<protein>
    <recommendedName>
        <fullName evidence="10">Dibenzothiophene monooxygenase</fullName>
        <ecNumber evidence="9">1.14.14.21</ecNumber>
    </recommendedName>
</protein>
<dbReference type="InterPro" id="IPR013107">
    <property type="entry name" value="Acyl-CoA_DH_C"/>
</dbReference>
<gene>
    <name evidence="17" type="ORF">GCM10010470_21170</name>
</gene>
<evidence type="ECO:0000256" key="1">
    <source>
        <dbReference type="ARBA" id="ARBA00004496"/>
    </source>
</evidence>
<feature type="domain" description="Acyl-CoA dehydrogenase/oxidase N-terminal" evidence="15">
    <location>
        <begin position="25"/>
        <end position="119"/>
    </location>
</feature>
<feature type="domain" description="Acyl-CoA oxidase/dehydrogenase middle" evidence="14">
    <location>
        <begin position="134"/>
        <end position="212"/>
    </location>
</feature>
<dbReference type="EMBL" id="BAAAUX010000011">
    <property type="protein sequence ID" value="GAA2786614.1"/>
    <property type="molecule type" value="Genomic_DNA"/>
</dbReference>
<evidence type="ECO:0000256" key="5">
    <source>
        <dbReference type="ARBA" id="ARBA00023002"/>
    </source>
</evidence>
<dbReference type="Gene3D" id="1.10.540.10">
    <property type="entry name" value="Acyl-CoA dehydrogenase/oxidase, N-terminal domain"/>
    <property type="match status" value="1"/>
</dbReference>
<dbReference type="InterPro" id="IPR013786">
    <property type="entry name" value="AcylCoA_DH/ox_N"/>
</dbReference>
<dbReference type="Gene3D" id="1.20.140.10">
    <property type="entry name" value="Butyryl-CoA Dehydrogenase, subunit A, domain 3"/>
    <property type="match status" value="1"/>
</dbReference>
<dbReference type="Pfam" id="PF02771">
    <property type="entry name" value="Acyl-CoA_dh_N"/>
    <property type="match status" value="1"/>
</dbReference>
<dbReference type="Pfam" id="PF08028">
    <property type="entry name" value="Acyl-CoA_dh_2"/>
    <property type="match status" value="1"/>
</dbReference>
<comment type="caution">
    <text evidence="17">The sequence shown here is derived from an EMBL/GenBank/DDBJ whole genome shotgun (WGS) entry which is preliminary data.</text>
</comment>
<keyword evidence="2" id="KW-0285">Flavoprotein</keyword>
<dbReference type="Gene3D" id="2.40.110.10">
    <property type="entry name" value="Butyryl-CoA Dehydrogenase, subunit A, domain 2"/>
    <property type="match status" value="1"/>
</dbReference>
<name>A0ABN3VAF2_9PSEU</name>
<dbReference type="SUPFAM" id="SSF56645">
    <property type="entry name" value="Acyl-CoA dehydrogenase NM domain-like"/>
    <property type="match status" value="1"/>
</dbReference>
<evidence type="ECO:0000313" key="18">
    <source>
        <dbReference type="Proteomes" id="UP001500979"/>
    </source>
</evidence>
<proteinExistence type="inferred from homology"/>
<evidence type="ECO:0000313" key="17">
    <source>
        <dbReference type="EMBL" id="GAA2786614.1"/>
    </source>
</evidence>
<dbReference type="Proteomes" id="UP001500979">
    <property type="component" value="Unassembled WGS sequence"/>
</dbReference>
<dbReference type="PIRSF" id="PIRSF016578">
    <property type="entry name" value="HsaA"/>
    <property type="match status" value="1"/>
</dbReference>
<reference evidence="17 18" key="1">
    <citation type="journal article" date="2019" name="Int. J. Syst. Evol. Microbiol.">
        <title>The Global Catalogue of Microorganisms (GCM) 10K type strain sequencing project: providing services to taxonomists for standard genome sequencing and annotation.</title>
        <authorList>
            <consortium name="The Broad Institute Genomics Platform"/>
            <consortium name="The Broad Institute Genome Sequencing Center for Infectious Disease"/>
            <person name="Wu L."/>
            <person name="Ma J."/>
        </authorList>
    </citation>
    <scope>NUCLEOTIDE SEQUENCE [LARGE SCALE GENOMIC DNA]</scope>
    <source>
        <strain evidence="17 18">JCM 9383</strain>
    </source>
</reference>
<keyword evidence="5" id="KW-0560">Oxidoreductase</keyword>
<organism evidence="17 18">
    <name type="scientific">Saccharopolyspora taberi</name>
    <dbReference type="NCBI Taxonomy" id="60895"/>
    <lineage>
        <taxon>Bacteria</taxon>
        <taxon>Bacillati</taxon>
        <taxon>Actinomycetota</taxon>
        <taxon>Actinomycetes</taxon>
        <taxon>Pseudonocardiales</taxon>
        <taxon>Pseudonocardiaceae</taxon>
        <taxon>Saccharopolyspora</taxon>
    </lineage>
</organism>
<dbReference type="InterPro" id="IPR009100">
    <property type="entry name" value="AcylCoA_DH/oxidase_NM_dom_sf"/>
</dbReference>
<comment type="catalytic activity">
    <reaction evidence="11">
        <text>dibenzothiophene + FMNH2 + O2 = dibenzothiophene 5-oxide + FMN + H2O + H(+)</text>
        <dbReference type="Rhea" id="RHEA:49076"/>
        <dbReference type="ChEBI" id="CHEBI:15377"/>
        <dbReference type="ChEBI" id="CHEBI:15378"/>
        <dbReference type="ChEBI" id="CHEBI:15379"/>
        <dbReference type="ChEBI" id="CHEBI:23681"/>
        <dbReference type="ChEBI" id="CHEBI:23683"/>
        <dbReference type="ChEBI" id="CHEBI:57618"/>
        <dbReference type="ChEBI" id="CHEBI:58210"/>
    </reaction>
</comment>
<comment type="catalytic activity">
    <reaction evidence="12">
        <text>dibenzothiophene 5-oxide + FMNH2 + O2 = dibenzothiophene 5,5-dioxide + FMN + H2O + H(+)</text>
        <dbReference type="Rhea" id="RHEA:49080"/>
        <dbReference type="ChEBI" id="CHEBI:15377"/>
        <dbReference type="ChEBI" id="CHEBI:15378"/>
        <dbReference type="ChEBI" id="CHEBI:15379"/>
        <dbReference type="ChEBI" id="CHEBI:23683"/>
        <dbReference type="ChEBI" id="CHEBI:57618"/>
        <dbReference type="ChEBI" id="CHEBI:58210"/>
        <dbReference type="ChEBI" id="CHEBI:90356"/>
    </reaction>
</comment>
<evidence type="ECO:0000256" key="2">
    <source>
        <dbReference type="ARBA" id="ARBA00022630"/>
    </source>
</evidence>
<evidence type="ECO:0000259" key="15">
    <source>
        <dbReference type="Pfam" id="PF02771"/>
    </source>
</evidence>
<dbReference type="Pfam" id="PF02770">
    <property type="entry name" value="Acyl-CoA_dh_M"/>
    <property type="match status" value="1"/>
</dbReference>
<evidence type="ECO:0000256" key="9">
    <source>
        <dbReference type="ARBA" id="ARBA00034328"/>
    </source>
</evidence>
<accession>A0ABN3VAF2</accession>
<keyword evidence="4" id="KW-0547">Nucleotide-binding</keyword>
<evidence type="ECO:0000259" key="16">
    <source>
        <dbReference type="Pfam" id="PF08028"/>
    </source>
</evidence>
<evidence type="ECO:0000256" key="6">
    <source>
        <dbReference type="ARBA" id="ARBA00023033"/>
    </source>
</evidence>
<evidence type="ECO:0000256" key="7">
    <source>
        <dbReference type="ARBA" id="ARBA00034307"/>
    </source>
</evidence>
<dbReference type="InterPro" id="IPR036250">
    <property type="entry name" value="AcylCo_DH-like_C"/>
</dbReference>